<evidence type="ECO:0000259" key="1">
    <source>
        <dbReference type="Pfam" id="PF21738"/>
    </source>
</evidence>
<dbReference type="PANTHER" id="PTHR36159">
    <property type="entry name" value="PROTEIN CBG23766"/>
    <property type="match status" value="1"/>
</dbReference>
<dbReference type="AlphaFoldDB" id="A0A6G0U0P1"/>
<organism evidence="2 3">
    <name type="scientific">Aphis glycines</name>
    <name type="common">Soybean aphid</name>
    <dbReference type="NCBI Taxonomy" id="307491"/>
    <lineage>
        <taxon>Eukaryota</taxon>
        <taxon>Metazoa</taxon>
        <taxon>Ecdysozoa</taxon>
        <taxon>Arthropoda</taxon>
        <taxon>Hexapoda</taxon>
        <taxon>Insecta</taxon>
        <taxon>Pterygota</taxon>
        <taxon>Neoptera</taxon>
        <taxon>Paraneoptera</taxon>
        <taxon>Hemiptera</taxon>
        <taxon>Sternorrhyncha</taxon>
        <taxon>Aphidomorpha</taxon>
        <taxon>Aphidoidea</taxon>
        <taxon>Aphididae</taxon>
        <taxon>Aphidini</taxon>
        <taxon>Aphis</taxon>
        <taxon>Aphis</taxon>
    </lineage>
</organism>
<protein>
    <recommendedName>
        <fullName evidence="1">Double jelly roll-like domain-containing protein</fullName>
    </recommendedName>
</protein>
<dbReference type="EMBL" id="VYZN01000010">
    <property type="protein sequence ID" value="KAE9542503.1"/>
    <property type="molecule type" value="Genomic_DNA"/>
</dbReference>
<proteinExistence type="predicted"/>
<evidence type="ECO:0000313" key="2">
    <source>
        <dbReference type="EMBL" id="KAE9542503.1"/>
    </source>
</evidence>
<dbReference type="Pfam" id="PF21738">
    <property type="entry name" value="DJR-like_dom"/>
    <property type="match status" value="1"/>
</dbReference>
<accession>A0A6G0U0P1</accession>
<dbReference type="InterPro" id="IPR049512">
    <property type="entry name" value="DJR-like_dom"/>
</dbReference>
<sequence>MHLRCYCTFSNSCPNLQQQLQGHLVSPRRRQLDVNKRRTTIYKGARRPATADVPKLSTTEHFHDTQPLILHISLLSLTFVQNNHLDLNLILARNNLAQSVGFTFQGGKPSKATINKEDCALFLADNSRREDHSIQRCRKLELILTRSHSDLNAINVKSEGSATTGAVTLNKIVWKVPHITVDDEERLKLLKLVEKEKSLFIPFRSFETFEYPELGTTIKAVWNLKTASKLEKPRFIIVGLQKDRKKSNIKRL</sequence>
<gene>
    <name evidence="2" type="ORF">AGLY_003364</name>
</gene>
<evidence type="ECO:0000313" key="3">
    <source>
        <dbReference type="Proteomes" id="UP000475862"/>
    </source>
</evidence>
<keyword evidence="3" id="KW-1185">Reference proteome</keyword>
<feature type="domain" description="Double jelly roll-like" evidence="1">
    <location>
        <begin position="139"/>
        <end position="248"/>
    </location>
</feature>
<dbReference type="Proteomes" id="UP000475862">
    <property type="component" value="Unassembled WGS sequence"/>
</dbReference>
<dbReference type="PANTHER" id="PTHR36159:SF1">
    <property type="entry name" value="RETROVIRUS-RELATED POL POLYPROTEIN FROM TRANSPOSON 412-LIKE PROTEIN"/>
    <property type="match status" value="1"/>
</dbReference>
<name>A0A6G0U0P1_APHGL</name>
<comment type="caution">
    <text evidence="2">The sequence shown here is derived from an EMBL/GenBank/DDBJ whole genome shotgun (WGS) entry which is preliminary data.</text>
</comment>
<dbReference type="OrthoDB" id="6602770at2759"/>
<reference evidence="2 3" key="1">
    <citation type="submission" date="2019-08" db="EMBL/GenBank/DDBJ databases">
        <title>The genome of the soybean aphid Biotype 1, its phylome, world population structure and adaptation to the North American continent.</title>
        <authorList>
            <person name="Giordano R."/>
            <person name="Donthu R.K."/>
            <person name="Hernandez A.G."/>
            <person name="Wright C.L."/>
            <person name="Zimin A.V."/>
        </authorList>
    </citation>
    <scope>NUCLEOTIDE SEQUENCE [LARGE SCALE GENOMIC DNA]</scope>
    <source>
        <tissue evidence="2">Whole aphids</tissue>
    </source>
</reference>